<dbReference type="EC" id="3.4.19.12" evidence="6"/>
<dbReference type="Gene3D" id="3.90.70.10">
    <property type="entry name" value="Cysteine proteinases"/>
    <property type="match status" value="1"/>
</dbReference>
<feature type="region of interest" description="Disordered" evidence="7">
    <location>
        <begin position="357"/>
        <end position="407"/>
    </location>
</feature>
<dbReference type="GeneID" id="10503710"/>
<dbReference type="CDD" id="cd02657">
    <property type="entry name" value="Peptidase_C19A"/>
    <property type="match status" value="1"/>
</dbReference>
<evidence type="ECO:0000313" key="11">
    <source>
        <dbReference type="Proteomes" id="UP000001064"/>
    </source>
</evidence>
<dbReference type="Pfam" id="PF00443">
    <property type="entry name" value="UCH"/>
    <property type="match status" value="1"/>
</dbReference>
<feature type="region of interest" description="Disordered" evidence="7">
    <location>
        <begin position="488"/>
        <end position="507"/>
    </location>
</feature>
<dbReference type="VEuPathDB" id="AmoebaDB:DICPUDRAFT_54181"/>
<proteinExistence type="inferred from homology"/>
<dbReference type="InterPro" id="IPR000626">
    <property type="entry name" value="Ubiquitin-like_dom"/>
</dbReference>
<keyword evidence="4 6" id="KW-0378">Hydrolase</keyword>
<dbReference type="PROSITE" id="PS50053">
    <property type="entry name" value="UBIQUITIN_2"/>
    <property type="match status" value="1"/>
</dbReference>
<dbReference type="MEROPS" id="C19.A70"/>
<accession>F0ZFW8</accession>
<dbReference type="SUPFAM" id="SSF54001">
    <property type="entry name" value="Cysteine proteinases"/>
    <property type="match status" value="1"/>
</dbReference>
<dbReference type="GO" id="GO:0016579">
    <property type="term" value="P:protein deubiquitination"/>
    <property type="evidence" value="ECO:0007669"/>
    <property type="project" value="InterPro"/>
</dbReference>
<dbReference type="SUPFAM" id="SSF54236">
    <property type="entry name" value="Ubiquitin-like"/>
    <property type="match status" value="1"/>
</dbReference>
<evidence type="ECO:0000259" key="9">
    <source>
        <dbReference type="PROSITE" id="PS50235"/>
    </source>
</evidence>
<dbReference type="InterPro" id="IPR028889">
    <property type="entry name" value="USP"/>
</dbReference>
<keyword evidence="3 6" id="KW-0833">Ubl conjugation pathway</keyword>
<evidence type="ECO:0000256" key="4">
    <source>
        <dbReference type="ARBA" id="ARBA00022801"/>
    </source>
</evidence>
<evidence type="ECO:0000256" key="2">
    <source>
        <dbReference type="ARBA" id="ARBA00022670"/>
    </source>
</evidence>
<dbReference type="FunCoup" id="F0ZFW8">
    <property type="interactions" value="836"/>
</dbReference>
<dbReference type="EMBL" id="GL871006">
    <property type="protein sequence ID" value="EGC37165.1"/>
    <property type="molecule type" value="Genomic_DNA"/>
</dbReference>
<dbReference type="GO" id="GO:0004843">
    <property type="term" value="F:cysteine-type deubiquitinase activity"/>
    <property type="evidence" value="ECO:0000318"/>
    <property type="project" value="GO_Central"/>
</dbReference>
<name>F0ZFW8_DICPU</name>
<evidence type="ECO:0000256" key="7">
    <source>
        <dbReference type="SAM" id="MobiDB-lite"/>
    </source>
</evidence>
<dbReference type="InParanoid" id="F0ZFW8"/>
<dbReference type="GO" id="GO:0070628">
    <property type="term" value="F:proteasome binding"/>
    <property type="evidence" value="ECO:0000318"/>
    <property type="project" value="GO_Central"/>
</dbReference>
<dbReference type="Pfam" id="PF00240">
    <property type="entry name" value="ubiquitin"/>
    <property type="match status" value="1"/>
</dbReference>
<feature type="domain" description="USP" evidence="9">
    <location>
        <begin position="104"/>
        <end position="484"/>
    </location>
</feature>
<keyword evidence="11" id="KW-1185">Reference proteome</keyword>
<dbReference type="InterPro" id="IPR018200">
    <property type="entry name" value="USP_CS"/>
</dbReference>
<protein>
    <recommendedName>
        <fullName evidence="6">Ubiquitin carboxyl-terminal hydrolase</fullName>
        <ecNumber evidence="6">3.4.19.12</ecNumber>
    </recommendedName>
</protein>
<dbReference type="PROSITE" id="PS00973">
    <property type="entry name" value="USP_2"/>
    <property type="match status" value="1"/>
</dbReference>
<dbReference type="CDD" id="cd16104">
    <property type="entry name" value="Ubl_USP14_like"/>
    <property type="match status" value="1"/>
</dbReference>
<dbReference type="Gene3D" id="3.10.20.90">
    <property type="entry name" value="Phosphatidylinositol 3-kinase Catalytic Subunit, Chain A, domain 1"/>
    <property type="match status" value="1"/>
</dbReference>
<comment type="catalytic activity">
    <reaction evidence="1 6">
        <text>Thiol-dependent hydrolysis of ester, thioester, amide, peptide and isopeptide bonds formed by the C-terminal Gly of ubiquitin (a 76-residue protein attached to proteins as an intracellular targeting signal).</text>
        <dbReference type="EC" id="3.4.19.12"/>
    </reaction>
</comment>
<gene>
    <name evidence="10" type="ORF">DICPUDRAFT_54181</name>
</gene>
<dbReference type="InterPro" id="IPR044635">
    <property type="entry name" value="UBP14-like"/>
</dbReference>
<organism evidence="10 11">
    <name type="scientific">Dictyostelium purpureum</name>
    <name type="common">Slime mold</name>
    <dbReference type="NCBI Taxonomy" id="5786"/>
    <lineage>
        <taxon>Eukaryota</taxon>
        <taxon>Amoebozoa</taxon>
        <taxon>Evosea</taxon>
        <taxon>Eumycetozoa</taxon>
        <taxon>Dictyostelia</taxon>
        <taxon>Dictyosteliales</taxon>
        <taxon>Dictyosteliaceae</taxon>
        <taxon>Dictyostelium</taxon>
    </lineage>
</organism>
<dbReference type="KEGG" id="dpp:DICPUDRAFT_54181"/>
<dbReference type="PANTHER" id="PTHR43982:SF1">
    <property type="entry name" value="UBIQUITIN CARBOXYL-TERMINAL HYDROLASE 14"/>
    <property type="match status" value="1"/>
</dbReference>
<dbReference type="SMART" id="SM00213">
    <property type="entry name" value="UBQ"/>
    <property type="match status" value="1"/>
</dbReference>
<dbReference type="PROSITE" id="PS00972">
    <property type="entry name" value="USP_1"/>
    <property type="match status" value="1"/>
</dbReference>
<keyword evidence="5 6" id="KW-0788">Thiol protease</keyword>
<dbReference type="GO" id="GO:0043161">
    <property type="term" value="P:proteasome-mediated ubiquitin-dependent protein catabolic process"/>
    <property type="evidence" value="ECO:0007669"/>
    <property type="project" value="InterPro"/>
</dbReference>
<evidence type="ECO:0000313" key="10">
    <source>
        <dbReference type="EMBL" id="EGC37165.1"/>
    </source>
</evidence>
<dbReference type="InterPro" id="IPR038765">
    <property type="entry name" value="Papain-like_cys_pep_sf"/>
</dbReference>
<comment type="similarity">
    <text evidence="6">Belongs to the peptidase C19 family.</text>
</comment>
<evidence type="ECO:0000256" key="3">
    <source>
        <dbReference type="ARBA" id="ARBA00022786"/>
    </source>
</evidence>
<keyword evidence="2 6" id="KW-0645">Protease</keyword>
<dbReference type="PROSITE" id="PS50235">
    <property type="entry name" value="USP_3"/>
    <property type="match status" value="1"/>
</dbReference>
<evidence type="ECO:0000256" key="1">
    <source>
        <dbReference type="ARBA" id="ARBA00000707"/>
    </source>
</evidence>
<dbReference type="InterPro" id="IPR001394">
    <property type="entry name" value="Peptidase_C19_UCH"/>
</dbReference>
<sequence length="507" mass="57419">MVKVNVKWNKDKYEVDIDPNESVAEFKAQLFSLTMVPVERQKIMGFKGGILKDESQWKDLDLTEGKNLMLMGSAIELQKPDKPVVFLEDLPPSKAAALNSLLPSGLTNLGNTCYLNATLQCLKNVPELLQIIKSYKPKTNSRYSNLLKSSQSLFKDLSGGIGEPVTPFSFLTTFRMCFPRFSEKSNEGHFMQQDAEEAWSELLTAYAQELPLEENQTDSHSADLIKKSMIGKLFGIQVVEKFTCKDNPSEEPTTREETLLKLACNITVETSYLLEGLKKGLEEEISKASPSLHRDATYVKKTLIKELPQYLMVQFVRFHWKDTSKTKSKIVRIVQFPFVLDLQGLCTPEYQAKLEPNRKKLEDEANSALDKKRKAFANDDDDSKQTEKKAAVGEEQPSTLPTLSEPVDIFNKSDDTGKYELVAVLTHQGRYAESGHYVAWVKKAEDKWFKFDDQIVTECNNEEIKKLQGGGDWHMSYLLLYKAIRVNNNDNNNNTSPNSTTTTTTTN</sequence>
<reference evidence="11" key="1">
    <citation type="journal article" date="2011" name="Genome Biol.">
        <title>Comparative genomics of the social amoebae Dictyostelium discoideum and Dictyostelium purpureum.</title>
        <authorList>
            <consortium name="US DOE Joint Genome Institute (JGI-PGF)"/>
            <person name="Sucgang R."/>
            <person name="Kuo A."/>
            <person name="Tian X."/>
            <person name="Salerno W."/>
            <person name="Parikh A."/>
            <person name="Feasley C.L."/>
            <person name="Dalin E."/>
            <person name="Tu H."/>
            <person name="Huang E."/>
            <person name="Barry K."/>
            <person name="Lindquist E."/>
            <person name="Shapiro H."/>
            <person name="Bruce D."/>
            <person name="Schmutz J."/>
            <person name="Salamov A."/>
            <person name="Fey P."/>
            <person name="Gaudet P."/>
            <person name="Anjard C."/>
            <person name="Babu M.M."/>
            <person name="Basu S."/>
            <person name="Bushmanova Y."/>
            <person name="van der Wel H."/>
            <person name="Katoh-Kurasawa M."/>
            <person name="Dinh C."/>
            <person name="Coutinho P.M."/>
            <person name="Saito T."/>
            <person name="Elias M."/>
            <person name="Schaap P."/>
            <person name="Kay R.R."/>
            <person name="Henrissat B."/>
            <person name="Eichinger L."/>
            <person name="Rivero F."/>
            <person name="Putnam N.H."/>
            <person name="West C.M."/>
            <person name="Loomis W.F."/>
            <person name="Chisholm R.L."/>
            <person name="Shaulsky G."/>
            <person name="Strassmann J.E."/>
            <person name="Queller D.C."/>
            <person name="Kuspa A."/>
            <person name="Grigoriev I.V."/>
        </authorList>
    </citation>
    <scope>NUCLEOTIDE SEQUENCE [LARGE SCALE GENOMIC DNA]</scope>
    <source>
        <strain evidence="11">QSDP1</strain>
    </source>
</reference>
<dbReference type="InterPro" id="IPR029071">
    <property type="entry name" value="Ubiquitin-like_domsf"/>
</dbReference>
<dbReference type="Proteomes" id="UP000001064">
    <property type="component" value="Unassembled WGS sequence"/>
</dbReference>
<feature type="domain" description="Ubiquitin-like" evidence="8">
    <location>
        <begin position="2"/>
        <end position="71"/>
    </location>
</feature>
<dbReference type="RefSeq" id="XP_003286293.1">
    <property type="nucleotide sequence ID" value="XM_003286245.1"/>
</dbReference>
<evidence type="ECO:0000256" key="5">
    <source>
        <dbReference type="ARBA" id="ARBA00022807"/>
    </source>
</evidence>
<dbReference type="GO" id="GO:1904293">
    <property type="term" value="P:negative regulation of ERAD pathway"/>
    <property type="evidence" value="ECO:0000318"/>
    <property type="project" value="GO_Central"/>
</dbReference>
<feature type="compositionally biased region" description="Basic and acidic residues" evidence="7">
    <location>
        <begin position="383"/>
        <end position="392"/>
    </location>
</feature>
<evidence type="ECO:0000256" key="6">
    <source>
        <dbReference type="RuleBase" id="RU366025"/>
    </source>
</evidence>
<dbReference type="OMA" id="FKSDAEY"/>
<dbReference type="STRING" id="5786.F0ZFW8"/>
<evidence type="ECO:0000259" key="8">
    <source>
        <dbReference type="PROSITE" id="PS50053"/>
    </source>
</evidence>
<dbReference type="AlphaFoldDB" id="F0ZFW8"/>
<dbReference type="OrthoDB" id="333239at2759"/>
<dbReference type="eggNOG" id="KOG1872">
    <property type="taxonomic scope" value="Eukaryota"/>
</dbReference>
<dbReference type="PANTHER" id="PTHR43982">
    <property type="entry name" value="UBIQUITIN CARBOXYL-TERMINAL HYDROLASE"/>
    <property type="match status" value="1"/>
</dbReference>